<protein>
    <submittedName>
        <fullName evidence="2">Uncharacterized protein</fullName>
    </submittedName>
</protein>
<proteinExistence type="predicted"/>
<keyword evidence="3" id="KW-1185">Reference proteome</keyword>
<organism evidence="2 3">
    <name type="scientific">Ovis ammon polii</name>
    <dbReference type="NCBI Taxonomy" id="230172"/>
    <lineage>
        <taxon>Eukaryota</taxon>
        <taxon>Metazoa</taxon>
        <taxon>Chordata</taxon>
        <taxon>Craniata</taxon>
        <taxon>Vertebrata</taxon>
        <taxon>Euteleostomi</taxon>
        <taxon>Mammalia</taxon>
        <taxon>Eutheria</taxon>
        <taxon>Laurasiatheria</taxon>
        <taxon>Artiodactyla</taxon>
        <taxon>Ruminantia</taxon>
        <taxon>Pecora</taxon>
        <taxon>Bovidae</taxon>
        <taxon>Caprinae</taxon>
        <taxon>Ovis</taxon>
    </lineage>
</organism>
<sequence>MGLRYIMQSSFCQRQPRGGTPCPRPGVAAKRSNPLSKEPWLCGRRRAKRSYSTVKVRRGDLVQGKAQWLCFAGAAVKRHPTSKARKCRVRSAIPIFSILSVTGTCESSDIGFIQHPWASLNSKGWIQTIANQGRKGIWKQEKQSKVRVAQEFGERNRRGLSPFLPLLLSFLGGPLAHPVRQTATVQHPQKS</sequence>
<comment type="caution">
    <text evidence="2">The sequence shown here is derived from an EMBL/GenBank/DDBJ whole genome shotgun (WGS) entry which is preliminary data.</text>
</comment>
<reference evidence="2" key="1">
    <citation type="submission" date="2022-03" db="EMBL/GenBank/DDBJ databases">
        <title>Genomic analyses of argali, domestic sheep and their hybrids provide insights into chromosomal evolution, heterosis and genetic basis of agronomic traits.</title>
        <authorList>
            <person name="Li M."/>
        </authorList>
    </citation>
    <scope>NUCLEOTIDE SEQUENCE</scope>
    <source>
        <strain evidence="2">CAU-MHL-2022a</strain>
        <tissue evidence="2">Skin</tissue>
    </source>
</reference>
<dbReference type="EMBL" id="JAKZEL010000001">
    <property type="protein sequence ID" value="KAI4549350.1"/>
    <property type="molecule type" value="Genomic_DNA"/>
</dbReference>
<evidence type="ECO:0000256" key="1">
    <source>
        <dbReference type="SAM" id="MobiDB-lite"/>
    </source>
</evidence>
<dbReference type="Proteomes" id="UP001214576">
    <property type="component" value="Unassembled WGS sequence"/>
</dbReference>
<name>A0AAD4URY5_OVIAM</name>
<evidence type="ECO:0000313" key="2">
    <source>
        <dbReference type="EMBL" id="KAI4549350.1"/>
    </source>
</evidence>
<dbReference type="AlphaFoldDB" id="A0AAD4URY5"/>
<evidence type="ECO:0000313" key="3">
    <source>
        <dbReference type="Proteomes" id="UP001214576"/>
    </source>
</evidence>
<accession>A0AAD4URY5</accession>
<feature type="region of interest" description="Disordered" evidence="1">
    <location>
        <begin position="14"/>
        <end position="33"/>
    </location>
</feature>
<gene>
    <name evidence="2" type="ORF">MG293_001680</name>
</gene>